<proteinExistence type="predicted"/>
<gene>
    <name evidence="2" type="ORF">HF849_16350</name>
</gene>
<accession>A0A7X9XQL6</accession>
<dbReference type="Proteomes" id="UP000587880">
    <property type="component" value="Unassembled WGS sequence"/>
</dbReference>
<dbReference type="Pfam" id="PF01966">
    <property type="entry name" value="HD"/>
    <property type="match status" value="1"/>
</dbReference>
<feature type="domain" description="HD/PDEase" evidence="1">
    <location>
        <begin position="40"/>
        <end position="193"/>
    </location>
</feature>
<dbReference type="Gene3D" id="1.10.3210.10">
    <property type="entry name" value="Hypothetical protein af1432"/>
    <property type="match status" value="1"/>
</dbReference>
<evidence type="ECO:0000313" key="3">
    <source>
        <dbReference type="Proteomes" id="UP000587880"/>
    </source>
</evidence>
<comment type="caution">
    <text evidence="2">The sequence shown here is derived from an EMBL/GenBank/DDBJ whole genome shotgun (WGS) entry which is preliminary data.</text>
</comment>
<evidence type="ECO:0000313" key="2">
    <source>
        <dbReference type="EMBL" id="NMF06290.1"/>
    </source>
</evidence>
<dbReference type="CDD" id="cd00077">
    <property type="entry name" value="HDc"/>
    <property type="match status" value="1"/>
</dbReference>
<dbReference type="SMART" id="SM00471">
    <property type="entry name" value="HDc"/>
    <property type="match status" value="1"/>
</dbReference>
<organism evidence="2 3">
    <name type="scientific">Clostridium beijerinckii</name>
    <name type="common">Clostridium MP</name>
    <dbReference type="NCBI Taxonomy" id="1520"/>
    <lineage>
        <taxon>Bacteria</taxon>
        <taxon>Bacillati</taxon>
        <taxon>Bacillota</taxon>
        <taxon>Clostridia</taxon>
        <taxon>Eubacteriales</taxon>
        <taxon>Clostridiaceae</taxon>
        <taxon>Clostridium</taxon>
    </lineage>
</organism>
<dbReference type="AlphaFoldDB" id="A0A7X9XQL6"/>
<dbReference type="InterPro" id="IPR006674">
    <property type="entry name" value="HD_domain"/>
</dbReference>
<name>A0A7X9XQL6_CLOBE</name>
<dbReference type="SUPFAM" id="SSF109604">
    <property type="entry name" value="HD-domain/PDEase-like"/>
    <property type="match status" value="1"/>
</dbReference>
<dbReference type="InterPro" id="IPR006675">
    <property type="entry name" value="HDIG_dom"/>
</dbReference>
<dbReference type="NCBIfam" id="TIGR00277">
    <property type="entry name" value="HDIG"/>
    <property type="match status" value="1"/>
</dbReference>
<evidence type="ECO:0000259" key="1">
    <source>
        <dbReference type="SMART" id="SM00471"/>
    </source>
</evidence>
<reference evidence="2 3" key="1">
    <citation type="submission" date="2020-04" db="EMBL/GenBank/DDBJ databases">
        <authorList>
            <person name="Hitch T.C.A."/>
            <person name="Wylensek D."/>
            <person name="Clavel T."/>
        </authorList>
    </citation>
    <scope>NUCLEOTIDE SEQUENCE [LARGE SCALE GENOMIC DNA]</scope>
    <source>
        <strain evidence="2 3">WB01_NA02</strain>
    </source>
</reference>
<dbReference type="InterPro" id="IPR003607">
    <property type="entry name" value="HD/PDEase_dom"/>
</dbReference>
<protein>
    <submittedName>
        <fullName evidence="2">HD domain-containing protein</fullName>
    </submittedName>
</protein>
<dbReference type="EMBL" id="JABAGD010000031">
    <property type="protein sequence ID" value="NMF06290.1"/>
    <property type="molecule type" value="Genomic_DNA"/>
</dbReference>
<sequence length="193" mass="21553">MLKTACDRTNRGNQVSDLVSVLEKGGFFTAPCSTQYHLCKEGGLLEHSLNVASAALNIGLALKYENSHSLVIAALLHDVGKMGQFNKPNYVPNMVKDGRVTKAEPVQKYKISESKPYASNPELLYVDHEIRSIQIISQYLDLTEEESFAILYHNGMYSNLKYALNGKETPLQMIIHFADLWASRVVESSKEAE</sequence>